<evidence type="ECO:0000313" key="3">
    <source>
        <dbReference type="Proteomes" id="UP000305233"/>
    </source>
</evidence>
<organism evidence="2 3">
    <name type="scientific">Arthrobacter echini</name>
    <dbReference type="NCBI Taxonomy" id="1529066"/>
    <lineage>
        <taxon>Bacteria</taxon>
        <taxon>Bacillati</taxon>
        <taxon>Actinomycetota</taxon>
        <taxon>Actinomycetes</taxon>
        <taxon>Micrococcales</taxon>
        <taxon>Micrococcaceae</taxon>
        <taxon>Arthrobacter</taxon>
    </lineage>
</organism>
<keyword evidence="3" id="KW-1185">Reference proteome</keyword>
<feature type="transmembrane region" description="Helical" evidence="1">
    <location>
        <begin position="157"/>
        <end position="175"/>
    </location>
</feature>
<feature type="transmembrane region" description="Helical" evidence="1">
    <location>
        <begin position="129"/>
        <end position="151"/>
    </location>
</feature>
<dbReference type="RefSeq" id="WP_136455271.1">
    <property type="nucleotide sequence ID" value="NZ_SSWH01000011.1"/>
</dbReference>
<dbReference type="EMBL" id="SSWH01000011">
    <property type="protein sequence ID" value="THJ65526.1"/>
    <property type="molecule type" value="Genomic_DNA"/>
</dbReference>
<evidence type="ECO:0000256" key="1">
    <source>
        <dbReference type="SAM" id="Phobius"/>
    </source>
</evidence>
<dbReference type="AlphaFoldDB" id="A0A4S5E2C9"/>
<comment type="caution">
    <text evidence="2">The sequence shown here is derived from an EMBL/GenBank/DDBJ whole genome shotgun (WGS) entry which is preliminary data.</text>
</comment>
<keyword evidence="1" id="KW-0472">Membrane</keyword>
<keyword evidence="1" id="KW-1133">Transmembrane helix</keyword>
<name>A0A4S5E2C9_9MICC</name>
<sequence>MSLAFDEEISRDSSSRDSFDRRIYDLRAHHDFEAVTERAVERAVRASASGSAEARAQMSFEAVGQATKQYSLKFVDSGPESIFSPKALFREEVPMMLHDGSNYRTGLSISDTHIDQPVESIGPAHSRMWFFLVLLALVIGLVAGASFFGQIGVSASVALYCLFATVGLSVTLYMLSSRSS</sequence>
<evidence type="ECO:0000313" key="2">
    <source>
        <dbReference type="EMBL" id="THJ65526.1"/>
    </source>
</evidence>
<dbReference type="Proteomes" id="UP000305233">
    <property type="component" value="Unassembled WGS sequence"/>
</dbReference>
<protein>
    <submittedName>
        <fullName evidence="2">Uncharacterized protein</fullName>
    </submittedName>
</protein>
<accession>A0A4S5E2C9</accession>
<proteinExistence type="predicted"/>
<reference evidence="2 3" key="1">
    <citation type="submission" date="2019-04" db="EMBL/GenBank/DDBJ databases">
        <authorList>
            <person name="Liu Q."/>
            <person name="Xin Y.-H."/>
        </authorList>
    </citation>
    <scope>NUCLEOTIDE SEQUENCE [LARGE SCALE GENOMIC DNA]</scope>
    <source>
        <strain evidence="2 3">AM23</strain>
    </source>
</reference>
<gene>
    <name evidence="2" type="ORF">E8P82_12360</name>
</gene>
<keyword evidence="1" id="KW-0812">Transmembrane</keyword>